<dbReference type="RefSeq" id="WP_077122574.1">
    <property type="nucleotide sequence ID" value="NZ_FMUE01000016.1"/>
</dbReference>
<evidence type="ECO:0000259" key="4">
    <source>
        <dbReference type="Pfam" id="PF11800"/>
    </source>
</evidence>
<evidence type="ECO:0000256" key="2">
    <source>
        <dbReference type="SAM" id="MobiDB-lite"/>
    </source>
</evidence>
<name>A0A1R3U7V6_9HYPH</name>
<feature type="coiled-coil region" evidence="1">
    <location>
        <begin position="211"/>
        <end position="238"/>
    </location>
</feature>
<dbReference type="NCBIfam" id="NF010396">
    <property type="entry name" value="PRK13824.1"/>
    <property type="match status" value="1"/>
</dbReference>
<evidence type="ECO:0000256" key="1">
    <source>
        <dbReference type="SAM" id="Coils"/>
    </source>
</evidence>
<feature type="domain" description="Plasmid replication protein C C-terminal" evidence="4">
    <location>
        <begin position="302"/>
        <end position="402"/>
    </location>
</feature>
<dbReference type="InterPro" id="IPR047611">
    <property type="entry name" value="RepABC_RepC"/>
</dbReference>
<feature type="domain" description="Plasmid replication protein C N-terminal" evidence="3">
    <location>
        <begin position="13"/>
        <end position="186"/>
    </location>
</feature>
<proteinExistence type="predicted"/>
<dbReference type="Pfam" id="PF03428">
    <property type="entry name" value="RP-C"/>
    <property type="match status" value="1"/>
</dbReference>
<dbReference type="InterPro" id="IPR021760">
    <property type="entry name" value="RepC_C"/>
</dbReference>
<feature type="region of interest" description="Disordered" evidence="2">
    <location>
        <begin position="259"/>
        <end position="290"/>
    </location>
</feature>
<dbReference type="EMBL" id="FMUE01000016">
    <property type="protein sequence ID" value="SCX34690.1"/>
    <property type="molecule type" value="Genomic_DNA"/>
</dbReference>
<evidence type="ECO:0000259" key="3">
    <source>
        <dbReference type="Pfam" id="PF03428"/>
    </source>
</evidence>
<dbReference type="InterPro" id="IPR005090">
    <property type="entry name" value="RepC_N"/>
</dbReference>
<sequence length="412" mass="44960">MQTGNITTPFGRRPMTLALVQRQSATANIKPGKAADKWKILRDASAAMSLLGVQSNSLSVLDALLSFYPETELRQDASLIVFPSNLQLGLRAHGMAGATLRRHIAVLVQAGLITRKDSANGKRFARKDSNGEIDTAYGFDLSPLLARSEELAVLAQTVIDERTAFKNAKEALTVCRRDVRKLISVAIEEDVEGDWQAIEAVYVALVARIPRKATRENLMQLLEEMKALQARVVKHMETNGNTRNKSANDAQIERHIQSSNTKSLNELEPCSEEEQAGKLDAGSETESLPKANRNREQLKAFPLSMVLRACPMINDYGPGGKISNWRELMTAAIVVRSMLGVSPSAYEQACAAMGPENAAVAISCILERANFINSPGGYLRDLTKRTERGEFSLGPMVIALLKANGEGNLQTA</sequence>
<evidence type="ECO:0000313" key="6">
    <source>
        <dbReference type="Proteomes" id="UP000187891"/>
    </source>
</evidence>
<reference evidence="6" key="1">
    <citation type="submission" date="2016-10" db="EMBL/GenBank/DDBJ databases">
        <authorList>
            <person name="Wibberg D."/>
        </authorList>
    </citation>
    <scope>NUCLEOTIDE SEQUENCE [LARGE SCALE GENOMIC DNA]</scope>
</reference>
<dbReference type="AlphaFoldDB" id="A0A1R3U7V6"/>
<dbReference type="STRING" id="1907666.DSM25559_4570"/>
<keyword evidence="1" id="KW-0175">Coiled coil</keyword>
<evidence type="ECO:0000313" key="5">
    <source>
        <dbReference type="EMBL" id="SCX34690.1"/>
    </source>
</evidence>
<dbReference type="Pfam" id="PF11800">
    <property type="entry name" value="RP-C_C"/>
    <property type="match status" value="1"/>
</dbReference>
<accession>A0A1R3U7V6</accession>
<organism evidence="5 6">
    <name type="scientific">Agrobacterium rosae</name>
    <dbReference type="NCBI Taxonomy" id="1972867"/>
    <lineage>
        <taxon>Bacteria</taxon>
        <taxon>Pseudomonadati</taxon>
        <taxon>Pseudomonadota</taxon>
        <taxon>Alphaproteobacteria</taxon>
        <taxon>Hyphomicrobiales</taxon>
        <taxon>Rhizobiaceae</taxon>
        <taxon>Rhizobium/Agrobacterium group</taxon>
        <taxon>Agrobacterium</taxon>
    </lineage>
</organism>
<gene>
    <name evidence="5" type="ORF">DSM25559_4570</name>
</gene>
<dbReference type="Proteomes" id="UP000187891">
    <property type="component" value="Unassembled WGS sequence"/>
</dbReference>
<dbReference type="NCBIfam" id="NF040974">
    <property type="entry name" value="RepABC_RepC"/>
    <property type="match status" value="1"/>
</dbReference>
<protein>
    <submittedName>
        <fullName evidence="5">Replication initiation protein RepC</fullName>
    </submittedName>
</protein>